<gene>
    <name evidence="7" type="primary">tspO</name>
    <name evidence="7" type="ORF">Voc01_033170</name>
</gene>
<feature type="transmembrane region" description="Helical" evidence="6">
    <location>
        <begin position="54"/>
        <end position="75"/>
    </location>
</feature>
<evidence type="ECO:0000256" key="1">
    <source>
        <dbReference type="ARBA" id="ARBA00004141"/>
    </source>
</evidence>
<reference evidence="7" key="1">
    <citation type="submission" date="2021-01" db="EMBL/GenBank/DDBJ databases">
        <title>Whole genome shotgun sequence of Virgisporangium ochraceum NBRC 16418.</title>
        <authorList>
            <person name="Komaki H."/>
            <person name="Tamura T."/>
        </authorList>
    </citation>
    <scope>NUCLEOTIDE SEQUENCE</scope>
    <source>
        <strain evidence="7">NBRC 16418</strain>
    </source>
</reference>
<evidence type="ECO:0000256" key="5">
    <source>
        <dbReference type="ARBA" id="ARBA00023136"/>
    </source>
</evidence>
<dbReference type="AlphaFoldDB" id="A0A8J3ZU00"/>
<keyword evidence="3 6" id="KW-0812">Transmembrane</keyword>
<dbReference type="EMBL" id="BOPH01000041">
    <property type="protein sequence ID" value="GIJ68400.1"/>
    <property type="molecule type" value="Genomic_DNA"/>
</dbReference>
<dbReference type="Pfam" id="PF03073">
    <property type="entry name" value="TspO_MBR"/>
    <property type="match status" value="1"/>
</dbReference>
<evidence type="ECO:0000313" key="8">
    <source>
        <dbReference type="Proteomes" id="UP000635606"/>
    </source>
</evidence>
<evidence type="ECO:0000313" key="7">
    <source>
        <dbReference type="EMBL" id="GIJ68400.1"/>
    </source>
</evidence>
<dbReference type="FunFam" id="1.20.1260.100:FF:000001">
    <property type="entry name" value="translocator protein 2"/>
    <property type="match status" value="1"/>
</dbReference>
<protein>
    <submittedName>
        <fullName evidence="7">Tryptophan-rich sensory protein</fullName>
    </submittedName>
</protein>
<evidence type="ECO:0000256" key="3">
    <source>
        <dbReference type="ARBA" id="ARBA00022692"/>
    </source>
</evidence>
<evidence type="ECO:0000256" key="4">
    <source>
        <dbReference type="ARBA" id="ARBA00022989"/>
    </source>
</evidence>
<feature type="transmembrane region" description="Helical" evidence="6">
    <location>
        <begin position="135"/>
        <end position="159"/>
    </location>
</feature>
<dbReference type="PANTHER" id="PTHR10057">
    <property type="entry name" value="PERIPHERAL-TYPE BENZODIAZEPINE RECEPTOR"/>
    <property type="match status" value="1"/>
</dbReference>
<comment type="similarity">
    <text evidence="2">Belongs to the TspO/BZRP family.</text>
</comment>
<dbReference type="Gene3D" id="1.20.1260.100">
    <property type="entry name" value="TspO/MBR protein"/>
    <property type="match status" value="1"/>
</dbReference>
<feature type="transmembrane region" description="Helical" evidence="6">
    <location>
        <begin position="12"/>
        <end position="34"/>
    </location>
</feature>
<sequence length="161" mass="17509">MTAYAIRSPAVRWAGLAGFAAAVTAAALLGTLAVTGTAGEYATLDRPSWAPPSWLFGPVWTVLYGMIAVAGWLVWRRVGADRVLVPYAVQLVLNAAWTPIFFGAGQYGWALVDIVAMWVAIAVTILGFRRVHRAAAWLLVPYLLWVSYATALNAAIWYLNR</sequence>
<comment type="caution">
    <text evidence="7">The sequence shown here is derived from an EMBL/GenBank/DDBJ whole genome shotgun (WGS) entry which is preliminary data.</text>
</comment>
<name>A0A8J3ZU00_9ACTN</name>
<comment type="subcellular location">
    <subcellularLocation>
        <location evidence="1">Membrane</location>
        <topology evidence="1">Multi-pass membrane protein</topology>
    </subcellularLocation>
</comment>
<organism evidence="7 8">
    <name type="scientific">Virgisporangium ochraceum</name>
    <dbReference type="NCBI Taxonomy" id="65505"/>
    <lineage>
        <taxon>Bacteria</taxon>
        <taxon>Bacillati</taxon>
        <taxon>Actinomycetota</taxon>
        <taxon>Actinomycetes</taxon>
        <taxon>Micromonosporales</taxon>
        <taxon>Micromonosporaceae</taxon>
        <taxon>Virgisporangium</taxon>
    </lineage>
</organism>
<dbReference type="PANTHER" id="PTHR10057:SF0">
    <property type="entry name" value="TRANSLOCATOR PROTEIN"/>
    <property type="match status" value="1"/>
</dbReference>
<dbReference type="CDD" id="cd15904">
    <property type="entry name" value="TSPO_MBR"/>
    <property type="match status" value="1"/>
</dbReference>
<dbReference type="RefSeq" id="WP_203928351.1">
    <property type="nucleotide sequence ID" value="NZ_BOPH01000041.1"/>
</dbReference>
<accession>A0A8J3ZU00</accession>
<keyword evidence="4 6" id="KW-1133">Transmembrane helix</keyword>
<dbReference type="InterPro" id="IPR038330">
    <property type="entry name" value="TspO/MBR-related_sf"/>
</dbReference>
<dbReference type="GO" id="GO:0033013">
    <property type="term" value="P:tetrapyrrole metabolic process"/>
    <property type="evidence" value="ECO:0007669"/>
    <property type="project" value="UniProtKB-ARBA"/>
</dbReference>
<evidence type="ECO:0000256" key="2">
    <source>
        <dbReference type="ARBA" id="ARBA00007524"/>
    </source>
</evidence>
<proteinExistence type="inferred from homology"/>
<dbReference type="GO" id="GO:0016020">
    <property type="term" value="C:membrane"/>
    <property type="evidence" value="ECO:0007669"/>
    <property type="project" value="UniProtKB-SubCell"/>
</dbReference>
<dbReference type="InterPro" id="IPR004307">
    <property type="entry name" value="TspO_MBR"/>
</dbReference>
<keyword evidence="5 6" id="KW-0472">Membrane</keyword>
<feature type="transmembrane region" description="Helical" evidence="6">
    <location>
        <begin position="84"/>
        <end position="102"/>
    </location>
</feature>
<evidence type="ECO:0000256" key="6">
    <source>
        <dbReference type="SAM" id="Phobius"/>
    </source>
</evidence>
<dbReference type="Proteomes" id="UP000635606">
    <property type="component" value="Unassembled WGS sequence"/>
</dbReference>
<keyword evidence="8" id="KW-1185">Reference proteome</keyword>
<feature type="transmembrane region" description="Helical" evidence="6">
    <location>
        <begin position="108"/>
        <end position="128"/>
    </location>
</feature>
<dbReference type="PIRSF" id="PIRSF005859">
    <property type="entry name" value="PBR"/>
    <property type="match status" value="1"/>
</dbReference>